<keyword evidence="3" id="KW-1185">Reference proteome</keyword>
<dbReference type="GO" id="GO:0005576">
    <property type="term" value="C:extracellular region"/>
    <property type="evidence" value="ECO:0007669"/>
    <property type="project" value="UniProtKB-SubCell"/>
</dbReference>
<dbReference type="AlphaFoldDB" id="A0A8J1K1D1"/>
<dbReference type="GeneID" id="116412430"/>
<evidence type="ECO:0000313" key="4">
    <source>
        <dbReference type="RefSeq" id="XP_031762506.1"/>
    </source>
</evidence>
<dbReference type="InterPro" id="IPR045860">
    <property type="entry name" value="Snake_toxin-like_sf"/>
</dbReference>
<dbReference type="OrthoDB" id="9907178at2759"/>
<gene>
    <name evidence="4 5" type="primary">LOC116412430</name>
</gene>
<dbReference type="Gene3D" id="2.10.60.10">
    <property type="entry name" value="CD59"/>
    <property type="match status" value="1"/>
</dbReference>
<evidence type="ECO:0000313" key="3">
    <source>
        <dbReference type="Proteomes" id="UP000008143"/>
    </source>
</evidence>
<dbReference type="Proteomes" id="UP000008143">
    <property type="component" value="Chromosome 7"/>
</dbReference>
<reference evidence="4" key="1">
    <citation type="submission" date="2025-08" db="UniProtKB">
        <authorList>
            <consortium name="RefSeq"/>
        </authorList>
    </citation>
    <scope>IDENTIFICATION</scope>
    <source>
        <strain evidence="4">Nigerian</strain>
        <tissue evidence="4">Liver and blood</tissue>
    </source>
</reference>
<dbReference type="CDD" id="cd23572">
    <property type="entry name" value="TFP_LU_ECD_PINLYP_rpt2"/>
    <property type="match status" value="1"/>
</dbReference>
<evidence type="ECO:0000256" key="1">
    <source>
        <dbReference type="ARBA" id="ARBA00004613"/>
    </source>
</evidence>
<dbReference type="OMA" id="TPPQPTW"/>
<protein>
    <submittedName>
        <fullName evidence="4">Phospholipase A2 inhibitor and Ly6/PLAUR domain-containing protein-like</fullName>
    </submittedName>
</protein>
<name>A0A8J1K1D1_XENTR</name>
<dbReference type="SUPFAM" id="SSF57302">
    <property type="entry name" value="Snake toxin-like"/>
    <property type="match status" value="1"/>
</dbReference>
<sequence length="172" mass="18576">MTRIDGKKCNEIIRYCLEPMKCGVNAYFSYTNHRGRQFLSCCDTDLCTPPQPTWTDSQTNGLTCPTCTSGSHDCMPNGSIACVGAESKCIKQTTIYRGPWTQQYIYTYRGCSSESVCSLGNWKEISEGSSTESVATCTDPEPGTANGSAGFPSIFALLAANCFVLGILDPIG</sequence>
<dbReference type="PANTHER" id="PTHR20914:SF39">
    <property type="entry name" value="PHOSPHOLIPASE A2 INHIBITOR AND LY6_PLAUR DOMAIN-CONTAINING PROTEIN-LIKE"/>
    <property type="match status" value="1"/>
</dbReference>
<keyword evidence="4" id="KW-0593">Phospholipase A2 inhibitor</keyword>
<dbReference type="KEGG" id="xtr:116412430"/>
<evidence type="ECO:0000313" key="5">
    <source>
        <dbReference type="Xenbase" id="XB-GENE-29098803"/>
    </source>
</evidence>
<dbReference type="AGR" id="Xenbase:XB-GENE-29098803"/>
<keyword evidence="2" id="KW-0964">Secreted</keyword>
<accession>A0A8J1K1D1</accession>
<dbReference type="Xenbase" id="XB-GENE-29098803">
    <property type="gene designation" value="LOC116412430"/>
</dbReference>
<dbReference type="GO" id="GO:0019834">
    <property type="term" value="F:phospholipase A2 inhibitor activity"/>
    <property type="evidence" value="ECO:0007669"/>
    <property type="project" value="UniProtKB-KW"/>
</dbReference>
<comment type="subcellular location">
    <subcellularLocation>
        <location evidence="1">Secreted</location>
    </subcellularLocation>
</comment>
<dbReference type="RefSeq" id="XP_031762506.1">
    <property type="nucleotide sequence ID" value="XM_031906646.1"/>
</dbReference>
<proteinExistence type="predicted"/>
<dbReference type="InterPro" id="IPR050918">
    <property type="entry name" value="CNF-like_PLA2_Inhibitor"/>
</dbReference>
<evidence type="ECO:0000256" key="2">
    <source>
        <dbReference type="ARBA" id="ARBA00022525"/>
    </source>
</evidence>
<organism evidence="3 4">
    <name type="scientific">Xenopus tropicalis</name>
    <name type="common">Western clawed frog</name>
    <name type="synonym">Silurana tropicalis</name>
    <dbReference type="NCBI Taxonomy" id="8364"/>
    <lineage>
        <taxon>Eukaryota</taxon>
        <taxon>Metazoa</taxon>
        <taxon>Chordata</taxon>
        <taxon>Craniata</taxon>
        <taxon>Vertebrata</taxon>
        <taxon>Euteleostomi</taxon>
        <taxon>Amphibia</taxon>
        <taxon>Batrachia</taxon>
        <taxon>Anura</taxon>
        <taxon>Pipoidea</taxon>
        <taxon>Pipidae</taxon>
        <taxon>Xenopodinae</taxon>
        <taxon>Xenopus</taxon>
        <taxon>Silurana</taxon>
    </lineage>
</organism>
<dbReference type="PANTHER" id="PTHR20914">
    <property type="entry name" value="LY6/PLAUR DOMAIN-CONTAINING PROTEIN 8"/>
    <property type="match status" value="1"/>
</dbReference>